<dbReference type="Pfam" id="PF05425">
    <property type="entry name" value="CopD"/>
    <property type="match status" value="1"/>
</dbReference>
<dbReference type="GeneID" id="61301654"/>
<evidence type="ECO:0000256" key="1">
    <source>
        <dbReference type="SAM" id="Phobius"/>
    </source>
</evidence>
<accession>A0A1A5X4J5</accession>
<comment type="caution">
    <text evidence="4">The sequence shown here is derived from an EMBL/GenBank/DDBJ whole genome shotgun (WGS) entry which is preliminary data.</text>
</comment>
<evidence type="ECO:0000313" key="4">
    <source>
        <dbReference type="EMBL" id="SEJ95115.1"/>
    </source>
</evidence>
<feature type="domain" description="Copper resistance protein D" evidence="2">
    <location>
        <begin position="49"/>
        <end position="148"/>
    </location>
</feature>
<feature type="transmembrane region" description="Helical" evidence="1">
    <location>
        <begin position="53"/>
        <end position="76"/>
    </location>
</feature>
<evidence type="ECO:0000313" key="5">
    <source>
        <dbReference type="Proteomes" id="UP000183529"/>
    </source>
</evidence>
<dbReference type="OrthoDB" id="8419862at2"/>
<sequence length="152" mass="16677">MGHAIEVALFLHLLSVAVWVGGMVFAHFCLRPALEDLSPQLRLPLIESVFSRFFNWVGISIIVILLTGGFLLMQFGGGHATWQLHAMAGLGVIMMLIFGHVRFAVFPRIRRAVQAQKWPDGARAVGSMRRLVFINLVLGVVTIGVAALARGF</sequence>
<dbReference type="Proteomes" id="UP000183529">
    <property type="component" value="Unassembled WGS sequence"/>
</dbReference>
<evidence type="ECO:0000313" key="6">
    <source>
        <dbReference type="Proteomes" id="UP000247515"/>
    </source>
</evidence>
<dbReference type="AlphaFoldDB" id="A0A1A5X4J5"/>
<dbReference type="EMBL" id="FNZM01000011">
    <property type="protein sequence ID" value="SEJ95115.1"/>
    <property type="molecule type" value="Genomic_DNA"/>
</dbReference>
<dbReference type="RefSeq" id="WP_065063706.1">
    <property type="nucleotide sequence ID" value="NZ_CADFGN010000011.1"/>
</dbReference>
<organism evidence="4 5">
    <name type="scientific">Paraburkholderia tropica</name>
    <dbReference type="NCBI Taxonomy" id="92647"/>
    <lineage>
        <taxon>Bacteria</taxon>
        <taxon>Pseudomonadati</taxon>
        <taxon>Pseudomonadota</taxon>
        <taxon>Betaproteobacteria</taxon>
        <taxon>Burkholderiales</taxon>
        <taxon>Burkholderiaceae</taxon>
        <taxon>Paraburkholderia</taxon>
    </lineage>
</organism>
<name>A0A1A5X4J5_9BURK</name>
<keyword evidence="1" id="KW-0472">Membrane</keyword>
<keyword evidence="1" id="KW-0812">Transmembrane</keyword>
<reference evidence="3 6" key="2">
    <citation type="submission" date="2018-05" db="EMBL/GenBank/DDBJ databases">
        <title>Genomic Encyclopedia of Type Strains, Phase IV (KMG-V): Genome sequencing to study the core and pangenomes of soil and plant-associated prokaryotes.</title>
        <authorList>
            <person name="Whitman W."/>
        </authorList>
    </citation>
    <scope>NUCLEOTIDE SEQUENCE [LARGE SCALE GENOMIC DNA]</scope>
    <source>
        <strain evidence="3 6">SIr-6563</strain>
    </source>
</reference>
<feature type="transmembrane region" description="Helical" evidence="1">
    <location>
        <begin position="12"/>
        <end position="33"/>
    </location>
</feature>
<dbReference type="InterPro" id="IPR008457">
    <property type="entry name" value="Cu-R_CopD_dom"/>
</dbReference>
<gene>
    <name evidence="3" type="ORF">C7400_108162</name>
    <name evidence="4" type="ORF">SAMN05216550_111160</name>
</gene>
<dbReference type="Proteomes" id="UP000247515">
    <property type="component" value="Unassembled WGS sequence"/>
</dbReference>
<proteinExistence type="predicted"/>
<keyword evidence="1" id="KW-1133">Transmembrane helix</keyword>
<keyword evidence="6" id="KW-1185">Reference proteome</keyword>
<feature type="transmembrane region" description="Helical" evidence="1">
    <location>
        <begin position="82"/>
        <end position="101"/>
    </location>
</feature>
<reference evidence="4 5" key="1">
    <citation type="submission" date="2016-10" db="EMBL/GenBank/DDBJ databases">
        <authorList>
            <person name="Varghese N."/>
            <person name="Submissions S."/>
        </authorList>
    </citation>
    <scope>NUCLEOTIDE SEQUENCE [LARGE SCALE GENOMIC DNA]</scope>
    <source>
        <strain evidence="4 5">LMG 22274</strain>
    </source>
</reference>
<feature type="transmembrane region" description="Helical" evidence="1">
    <location>
        <begin position="131"/>
        <end position="149"/>
    </location>
</feature>
<dbReference type="GO" id="GO:0016020">
    <property type="term" value="C:membrane"/>
    <property type="evidence" value="ECO:0007669"/>
    <property type="project" value="InterPro"/>
</dbReference>
<dbReference type="EMBL" id="QJJV01000008">
    <property type="protein sequence ID" value="PXX16354.1"/>
    <property type="molecule type" value="Genomic_DNA"/>
</dbReference>
<evidence type="ECO:0000313" key="3">
    <source>
        <dbReference type="EMBL" id="PXX16354.1"/>
    </source>
</evidence>
<protein>
    <submittedName>
        <fullName evidence="3 4">Membrane protein</fullName>
    </submittedName>
</protein>
<evidence type="ECO:0000259" key="2">
    <source>
        <dbReference type="Pfam" id="PF05425"/>
    </source>
</evidence>